<evidence type="ECO:0000256" key="2">
    <source>
        <dbReference type="SAM" id="Phobius"/>
    </source>
</evidence>
<name>A5GA13_GEOUR</name>
<dbReference type="KEGG" id="gur:Gura_1383"/>
<dbReference type="AlphaFoldDB" id="A5GA13"/>
<keyword evidence="2" id="KW-0812">Transmembrane</keyword>
<evidence type="ECO:0000256" key="1">
    <source>
        <dbReference type="SAM" id="MobiDB-lite"/>
    </source>
</evidence>
<dbReference type="RefSeq" id="WP_011938300.1">
    <property type="nucleotide sequence ID" value="NC_009483.1"/>
</dbReference>
<dbReference type="Proteomes" id="UP000006695">
    <property type="component" value="Chromosome"/>
</dbReference>
<gene>
    <name evidence="3" type="ordered locus">Gura_1383</name>
</gene>
<dbReference type="OrthoDB" id="9835729at2"/>
<evidence type="ECO:0000313" key="3">
    <source>
        <dbReference type="EMBL" id="ABQ25584.1"/>
    </source>
</evidence>
<feature type="region of interest" description="Disordered" evidence="1">
    <location>
        <begin position="1"/>
        <end position="22"/>
    </location>
</feature>
<keyword evidence="4" id="KW-1185">Reference proteome</keyword>
<sequence length="230" mass="22854">MTTEVNENDKLSEPEQPLSAETSPLCGPGCDCGKPADKGNTKFKVAVCVVVVVAVCGILLFKTTSARQNAPLAGSNGFSNLPAPAGKGPVINSAGQKGGRGASLPSIAELNTVAASLDTVFLVIPSKDNVPATKETGAVLAAVERTLNEKGVSTGIYTLQPASPDYPGVAAKVTPPGIAVLTKDRGIGFLSGGISETNLMQAYVASTRGGGCGPGGCPTSGGGKAAAPCN</sequence>
<organism evidence="3 4">
    <name type="scientific">Geotalea uraniireducens (strain Rf4)</name>
    <name type="common">Geobacter uraniireducens</name>
    <dbReference type="NCBI Taxonomy" id="351605"/>
    <lineage>
        <taxon>Bacteria</taxon>
        <taxon>Pseudomonadati</taxon>
        <taxon>Thermodesulfobacteriota</taxon>
        <taxon>Desulfuromonadia</taxon>
        <taxon>Geobacterales</taxon>
        <taxon>Geobacteraceae</taxon>
        <taxon>Geotalea</taxon>
    </lineage>
</organism>
<accession>A5GA13</accession>
<keyword evidence="2" id="KW-0472">Membrane</keyword>
<evidence type="ECO:0000313" key="4">
    <source>
        <dbReference type="Proteomes" id="UP000006695"/>
    </source>
</evidence>
<dbReference type="HOGENOM" id="CLU_1203450_0_0_7"/>
<dbReference type="STRING" id="351605.Gura_1383"/>
<reference evidence="3 4" key="1">
    <citation type="submission" date="2007-05" db="EMBL/GenBank/DDBJ databases">
        <title>Complete sequence of Geobacter uraniireducens Rf4.</title>
        <authorList>
            <consortium name="US DOE Joint Genome Institute"/>
            <person name="Copeland A."/>
            <person name="Lucas S."/>
            <person name="Lapidus A."/>
            <person name="Barry K."/>
            <person name="Detter J.C."/>
            <person name="Glavina del Rio T."/>
            <person name="Hammon N."/>
            <person name="Israni S."/>
            <person name="Dalin E."/>
            <person name="Tice H."/>
            <person name="Pitluck S."/>
            <person name="Chertkov O."/>
            <person name="Brettin T."/>
            <person name="Bruce D."/>
            <person name="Han C."/>
            <person name="Schmutz J."/>
            <person name="Larimer F."/>
            <person name="Land M."/>
            <person name="Hauser L."/>
            <person name="Kyrpides N."/>
            <person name="Mikhailova N."/>
            <person name="Shelobolina E."/>
            <person name="Aklujkar M."/>
            <person name="Lovley D."/>
            <person name="Richardson P."/>
        </authorList>
    </citation>
    <scope>NUCLEOTIDE SEQUENCE [LARGE SCALE GENOMIC DNA]</scope>
    <source>
        <strain evidence="3 4">Rf4</strain>
    </source>
</reference>
<proteinExistence type="predicted"/>
<protein>
    <submittedName>
        <fullName evidence="3">Uncharacterized protein</fullName>
    </submittedName>
</protein>
<dbReference type="EMBL" id="CP000698">
    <property type="protein sequence ID" value="ABQ25584.1"/>
    <property type="molecule type" value="Genomic_DNA"/>
</dbReference>
<keyword evidence="2" id="KW-1133">Transmembrane helix</keyword>
<feature type="transmembrane region" description="Helical" evidence="2">
    <location>
        <begin position="43"/>
        <end position="61"/>
    </location>
</feature>